<dbReference type="Pfam" id="PF17783">
    <property type="entry name" value="WHD_CvfB"/>
    <property type="match status" value="1"/>
</dbReference>
<accession>A0ABU7H338</accession>
<evidence type="ECO:0000259" key="2">
    <source>
        <dbReference type="Pfam" id="PF13509"/>
    </source>
</evidence>
<dbReference type="PANTHER" id="PTHR37296:SF1">
    <property type="entry name" value="CONSERVED VIRULENCE FACTOR B"/>
    <property type="match status" value="1"/>
</dbReference>
<dbReference type="InterPro" id="IPR014464">
    <property type="entry name" value="CvfB_fam"/>
</dbReference>
<reference evidence="4 5" key="1">
    <citation type="submission" date="2024-01" db="EMBL/GenBank/DDBJ databases">
        <title>Pedobacter sp. nov., isolated from oil-contaminated soil.</title>
        <authorList>
            <person name="Le N.T.T."/>
        </authorList>
    </citation>
    <scope>NUCLEOTIDE SEQUENCE [LARGE SCALE GENOMIC DNA]</scope>
    <source>
        <strain evidence="4 5">VNH31</strain>
    </source>
</reference>
<comment type="similarity">
    <text evidence="1">Belongs to the CvfB family.</text>
</comment>
<sequence length="276" mass="31091">MLELGLYNELRVKERVDHGFLLTDGEEDAFLPDHHANSDIVVGQNAHVFIFLNKENRLQATTQKPYACAGDFAFLKVVAESPDGVYLDLGIDKDVFVPNRAQKRPMMKGGKHVVYLYIDDQTGKFLASSRLLDFVEEEDIDLEEGDEVSLLIAEETDLGYNAIIDNKYIGLLYRNEVFTELRPGDVKKGWVKKVRIGNKIDLTLQSIGYSHIIDSKDGVLQELIDSGGTIPLGDKSNPVDIYDRFQLSKSAFKKIIGALYKERKITIGDHEIKLVD</sequence>
<comment type="caution">
    <text evidence="4">The sequence shown here is derived from an EMBL/GenBank/DDBJ whole genome shotgun (WGS) entry which is preliminary data.</text>
</comment>
<dbReference type="InterPro" id="IPR036388">
    <property type="entry name" value="WH-like_DNA-bd_sf"/>
</dbReference>
<dbReference type="RefSeq" id="WP_330146311.1">
    <property type="nucleotide sequence ID" value="NZ_JAZDQU010000002.1"/>
</dbReference>
<feature type="domain" description="Conserved virulence factor B first S1" evidence="2">
    <location>
        <begin position="4"/>
        <end position="63"/>
    </location>
</feature>
<protein>
    <submittedName>
        <fullName evidence="4">S1-like domain-containing RNA-binding protein</fullName>
    </submittedName>
</protein>
<dbReference type="Proteomes" id="UP001337681">
    <property type="component" value="Unassembled WGS sequence"/>
</dbReference>
<evidence type="ECO:0000313" key="4">
    <source>
        <dbReference type="EMBL" id="MEE1885413.1"/>
    </source>
</evidence>
<dbReference type="Gene3D" id="2.40.50.140">
    <property type="entry name" value="Nucleic acid-binding proteins"/>
    <property type="match status" value="1"/>
</dbReference>
<dbReference type="InterPro" id="IPR012340">
    <property type="entry name" value="NA-bd_OB-fold"/>
</dbReference>
<evidence type="ECO:0000313" key="5">
    <source>
        <dbReference type="Proteomes" id="UP001337681"/>
    </source>
</evidence>
<dbReference type="EMBL" id="JAZDQU010000002">
    <property type="protein sequence ID" value="MEE1885413.1"/>
    <property type="molecule type" value="Genomic_DNA"/>
</dbReference>
<keyword evidence="5" id="KW-1185">Reference proteome</keyword>
<dbReference type="InterPro" id="IPR039566">
    <property type="entry name" value="CvfB_S1_st"/>
</dbReference>
<dbReference type="Gene3D" id="1.10.10.10">
    <property type="entry name" value="Winged helix-like DNA-binding domain superfamily/Winged helix DNA-binding domain"/>
    <property type="match status" value="1"/>
</dbReference>
<dbReference type="InterPro" id="IPR040764">
    <property type="entry name" value="CvfB_WH"/>
</dbReference>
<proteinExistence type="inferred from homology"/>
<dbReference type="PIRSF" id="PIRSF012524">
    <property type="entry name" value="YitL_S1"/>
    <property type="match status" value="1"/>
</dbReference>
<gene>
    <name evidence="4" type="ORF">VRU49_08295</name>
</gene>
<organism evidence="4 5">
    <name type="scientific">Pedobacter flavus</name>
    <dbReference type="NCBI Taxonomy" id="3113906"/>
    <lineage>
        <taxon>Bacteria</taxon>
        <taxon>Pseudomonadati</taxon>
        <taxon>Bacteroidota</taxon>
        <taxon>Sphingobacteriia</taxon>
        <taxon>Sphingobacteriales</taxon>
        <taxon>Sphingobacteriaceae</taxon>
        <taxon>Pedobacter</taxon>
    </lineage>
</organism>
<evidence type="ECO:0000256" key="1">
    <source>
        <dbReference type="PIRNR" id="PIRNR012524"/>
    </source>
</evidence>
<evidence type="ECO:0000259" key="3">
    <source>
        <dbReference type="Pfam" id="PF17783"/>
    </source>
</evidence>
<dbReference type="Pfam" id="PF13509">
    <property type="entry name" value="S1_2"/>
    <property type="match status" value="1"/>
</dbReference>
<name>A0ABU7H338_9SPHI</name>
<dbReference type="PANTHER" id="PTHR37296">
    <property type="entry name" value="CONSERVED VIRULENCE FACTOR B"/>
    <property type="match status" value="1"/>
</dbReference>
<feature type="domain" description="Conserved virulence factor B-like winged helix" evidence="3">
    <location>
        <begin position="219"/>
        <end position="274"/>
    </location>
</feature>